<sequence>MMKTILLLAFALFVSGAPVNEGKTLLGELLRQLDGAIKNLPVEPEGKEIFLEDLKMDVSCSGLAFCQAEQELKKVSGLSKYNHFRTDGTLMRDLHMYNVHNKTICKPVAKGPVQIGLHDFLKSLKKCVQNAFSKK</sequence>
<evidence type="ECO:0000313" key="2">
    <source>
        <dbReference type="EMBL" id="KAK7143991.1"/>
    </source>
</evidence>
<protein>
    <recommendedName>
        <fullName evidence="4">Interleukin-4</fullName>
    </recommendedName>
</protein>
<name>A0AAN9CNZ9_9TELE</name>
<keyword evidence="1" id="KW-0732">Signal</keyword>
<feature type="signal peptide" evidence="1">
    <location>
        <begin position="1"/>
        <end position="16"/>
    </location>
</feature>
<reference evidence="2 3" key="1">
    <citation type="submission" date="2024-02" db="EMBL/GenBank/DDBJ databases">
        <title>Chromosome-level genome assembly of the Eurasian Minnow (Phoxinus phoxinus).</title>
        <authorList>
            <person name="Oriowo T.O."/>
            <person name="Martin S."/>
            <person name="Stange M."/>
            <person name="Chrysostomakis Y."/>
            <person name="Brown T."/>
            <person name="Winkler S."/>
            <person name="Kukowka S."/>
            <person name="Myers E.W."/>
            <person name="Bohne A."/>
        </authorList>
    </citation>
    <scope>NUCLEOTIDE SEQUENCE [LARGE SCALE GENOMIC DNA]</scope>
    <source>
        <strain evidence="2">ZFMK-TIS-60720</strain>
        <tissue evidence="2">Whole Organism</tissue>
    </source>
</reference>
<dbReference type="Proteomes" id="UP001364617">
    <property type="component" value="Unassembled WGS sequence"/>
</dbReference>
<dbReference type="EMBL" id="JAYKXH010000015">
    <property type="protein sequence ID" value="KAK7143991.1"/>
    <property type="molecule type" value="Genomic_DNA"/>
</dbReference>
<comment type="caution">
    <text evidence="2">The sequence shown here is derived from an EMBL/GenBank/DDBJ whole genome shotgun (WGS) entry which is preliminary data.</text>
</comment>
<evidence type="ECO:0000256" key="1">
    <source>
        <dbReference type="SAM" id="SignalP"/>
    </source>
</evidence>
<proteinExistence type="predicted"/>
<dbReference type="AlphaFoldDB" id="A0AAN9CNZ9"/>
<organism evidence="2 3">
    <name type="scientific">Phoxinus phoxinus</name>
    <name type="common">Eurasian minnow</name>
    <dbReference type="NCBI Taxonomy" id="58324"/>
    <lineage>
        <taxon>Eukaryota</taxon>
        <taxon>Metazoa</taxon>
        <taxon>Chordata</taxon>
        <taxon>Craniata</taxon>
        <taxon>Vertebrata</taxon>
        <taxon>Euteleostomi</taxon>
        <taxon>Actinopterygii</taxon>
        <taxon>Neopterygii</taxon>
        <taxon>Teleostei</taxon>
        <taxon>Ostariophysi</taxon>
        <taxon>Cypriniformes</taxon>
        <taxon>Leuciscidae</taxon>
        <taxon>Phoxininae</taxon>
        <taxon>Phoxinus</taxon>
    </lineage>
</organism>
<accession>A0AAN9CNZ9</accession>
<evidence type="ECO:0008006" key="4">
    <source>
        <dbReference type="Google" id="ProtNLM"/>
    </source>
</evidence>
<evidence type="ECO:0000313" key="3">
    <source>
        <dbReference type="Proteomes" id="UP001364617"/>
    </source>
</evidence>
<feature type="chain" id="PRO_5042844863" description="Interleukin-4" evidence="1">
    <location>
        <begin position="17"/>
        <end position="135"/>
    </location>
</feature>
<keyword evidence="3" id="KW-1185">Reference proteome</keyword>
<gene>
    <name evidence="2" type="ORF">R3I93_014983</name>
</gene>